<dbReference type="InterPro" id="IPR012332">
    <property type="entry name" value="Autotransporter_pectin_lyase_C"/>
</dbReference>
<feature type="signal peptide" evidence="1">
    <location>
        <begin position="1"/>
        <end position="27"/>
    </location>
</feature>
<reference evidence="2 3" key="1">
    <citation type="journal article" date="2008" name="Int. J. Syst. Evol. Microbiol.">
        <title>Tessaracoccus flavescens sp. nov., isolated from marine sediment.</title>
        <authorList>
            <person name="Lee D.W."/>
            <person name="Lee S.D."/>
        </authorList>
    </citation>
    <scope>NUCLEOTIDE SEQUENCE [LARGE SCALE GENOMIC DNA]</scope>
    <source>
        <strain evidence="2 3">SST-39T</strain>
    </source>
</reference>
<evidence type="ECO:0008006" key="4">
    <source>
        <dbReference type="Google" id="ProtNLM"/>
    </source>
</evidence>
<evidence type="ECO:0000313" key="3">
    <source>
        <dbReference type="Proteomes" id="UP000188235"/>
    </source>
</evidence>
<dbReference type="KEGG" id="tfa:BW733_15530"/>
<dbReference type="STRING" id="399497.BW733_15530"/>
<name>A0A1Q2D0Z9_9ACTN</name>
<organism evidence="2 3">
    <name type="scientific">Tessaracoccus flavescens</name>
    <dbReference type="NCBI Taxonomy" id="399497"/>
    <lineage>
        <taxon>Bacteria</taxon>
        <taxon>Bacillati</taxon>
        <taxon>Actinomycetota</taxon>
        <taxon>Actinomycetes</taxon>
        <taxon>Propionibacteriales</taxon>
        <taxon>Propionibacteriaceae</taxon>
        <taxon>Tessaracoccus</taxon>
    </lineage>
</organism>
<evidence type="ECO:0000256" key="1">
    <source>
        <dbReference type="SAM" id="SignalP"/>
    </source>
</evidence>
<feature type="chain" id="PRO_5012185136" description="Adhesin domain-containing protein" evidence="1">
    <location>
        <begin position="28"/>
        <end position="326"/>
    </location>
</feature>
<dbReference type="AlphaFoldDB" id="A0A1Q2D0Z9"/>
<sequence length="326" mass="34271">MLRSLTVAAATAIVLSGAVITAPTAAADVTCRGTLSSPVGDTVVVPSGATCTITTTVDGDVKVSSGASVTLRGASVEGNVQAESARAVAVTNSRIDGDLQAKYTSTSVSVSGTRVGGNIQLEEGRAAIALSSNTVDGDIQLFKNPAGAKSVNSNTVNGNLQCKENRPAPTGSRNVVRGSAEDQCRGFTGTGGGTTVDIYLTPGTHHVNGRTWRTLCEPYSTTRRCRTEIQATTVSYKSGRFVQSTGWVFNNLTYAPIPRSTWGKNPLANKGTWTAADGRKWRTDCDSAVTGRNGCRSYATAKVIEYRGGTYQWVTKEILNNMVRFA</sequence>
<dbReference type="RefSeq" id="WP_179947120.1">
    <property type="nucleotide sequence ID" value="NZ_CP019607.1"/>
</dbReference>
<dbReference type="Proteomes" id="UP000188235">
    <property type="component" value="Chromosome"/>
</dbReference>
<proteinExistence type="predicted"/>
<keyword evidence="1" id="KW-0732">Signal</keyword>
<protein>
    <recommendedName>
        <fullName evidence="4">Adhesin domain-containing protein</fullName>
    </recommendedName>
</protein>
<accession>A0A1Q2D0Z9</accession>
<dbReference type="EMBL" id="CP019607">
    <property type="protein sequence ID" value="AQP52022.1"/>
    <property type="molecule type" value="Genomic_DNA"/>
</dbReference>
<gene>
    <name evidence="2" type="ORF">BW733_15530</name>
</gene>
<keyword evidence="3" id="KW-1185">Reference proteome</keyword>
<evidence type="ECO:0000313" key="2">
    <source>
        <dbReference type="EMBL" id="AQP52022.1"/>
    </source>
</evidence>
<dbReference type="Gene3D" id="2.160.20.20">
    <property type="match status" value="1"/>
</dbReference>